<dbReference type="RefSeq" id="WP_271689554.1">
    <property type="nucleotide sequence ID" value="NZ_CP116423.1"/>
</dbReference>
<evidence type="ECO:0000259" key="1">
    <source>
        <dbReference type="Pfam" id="PF08448"/>
    </source>
</evidence>
<dbReference type="Proteomes" id="UP001210770">
    <property type="component" value="Chromosome"/>
</dbReference>
<protein>
    <submittedName>
        <fullName evidence="2">PAS domain-containing protein</fullName>
    </submittedName>
</protein>
<gene>
    <name evidence="2" type="ORF">PL336_05945</name>
</gene>
<accession>A0AAX3LRT9</accession>
<evidence type="ECO:0000313" key="3">
    <source>
        <dbReference type="Proteomes" id="UP001210770"/>
    </source>
</evidence>
<dbReference type="InterPro" id="IPR013656">
    <property type="entry name" value="PAS_4"/>
</dbReference>
<proteinExistence type="predicted"/>
<dbReference type="CDD" id="cd00130">
    <property type="entry name" value="PAS"/>
    <property type="match status" value="1"/>
</dbReference>
<dbReference type="AlphaFoldDB" id="A0AAX3LRT9"/>
<reference evidence="2" key="1">
    <citation type="submission" date="2023-01" db="EMBL/GenBank/DDBJ databases">
        <title>Comparative genomic analysis of cold water coral derived Sulfitobacter faviae: insights into their metabolism and habitat adaptation.</title>
        <authorList>
            <person name="Guo Y."/>
            <person name="Lin S."/>
            <person name="Huang Z."/>
            <person name="Tang K."/>
            <person name="Wang X."/>
        </authorList>
    </citation>
    <scope>NUCLEOTIDE SEQUENCE</scope>
    <source>
        <strain evidence="2">SCSIO W_1865</strain>
    </source>
</reference>
<sequence>MSAGNTAAVEDSLTWGQLPLISIVFAAERRMFRQNLDGPPKARLRGALVPSLGPAGGKGAAGEAILSPVKADMAEIDVVFSPDGRVCHANEAACGITYGLGDCLIGQHISDLFGPRLCDGAEIGTLWAQALEGLAPQGGFQMHPGEETARIVHGWLTAERDPEGRGHGVRFRGVEAAANGVGPVRAVSVGKRARRG</sequence>
<dbReference type="EMBL" id="CP116423">
    <property type="protein sequence ID" value="WCE71376.1"/>
    <property type="molecule type" value="Genomic_DNA"/>
</dbReference>
<feature type="domain" description="PAS fold-4" evidence="1">
    <location>
        <begin position="78"/>
        <end position="171"/>
    </location>
</feature>
<dbReference type="InterPro" id="IPR000014">
    <property type="entry name" value="PAS"/>
</dbReference>
<dbReference type="SUPFAM" id="SSF55785">
    <property type="entry name" value="PYP-like sensor domain (PAS domain)"/>
    <property type="match status" value="1"/>
</dbReference>
<name>A0AAX3LRT9_9RHOB</name>
<evidence type="ECO:0000313" key="2">
    <source>
        <dbReference type="EMBL" id="WCE71376.1"/>
    </source>
</evidence>
<organism evidence="2 3">
    <name type="scientific">Sulfitobacter faviae</name>
    <dbReference type="NCBI Taxonomy" id="1775881"/>
    <lineage>
        <taxon>Bacteria</taxon>
        <taxon>Pseudomonadati</taxon>
        <taxon>Pseudomonadota</taxon>
        <taxon>Alphaproteobacteria</taxon>
        <taxon>Rhodobacterales</taxon>
        <taxon>Roseobacteraceae</taxon>
        <taxon>Sulfitobacter</taxon>
    </lineage>
</organism>
<dbReference type="Pfam" id="PF08448">
    <property type="entry name" value="PAS_4"/>
    <property type="match status" value="1"/>
</dbReference>
<dbReference type="InterPro" id="IPR035965">
    <property type="entry name" value="PAS-like_dom_sf"/>
</dbReference>